<dbReference type="InterPro" id="IPR036861">
    <property type="entry name" value="Endochitinase-like_sf"/>
</dbReference>
<comment type="similarity">
    <text evidence="3">Belongs to the glycosyl hydrolase 18 family. Chitinase class V subfamily.</text>
</comment>
<dbReference type="PANTHER" id="PTHR47700">
    <property type="entry name" value="V CHITINASE, PUTATIVE (AFU_ORTHOLOGUE AFUA_6G13720)-RELATED"/>
    <property type="match status" value="1"/>
</dbReference>
<evidence type="ECO:0000256" key="3">
    <source>
        <dbReference type="ARBA" id="ARBA00008682"/>
    </source>
</evidence>
<feature type="chain" id="PRO_5034396629" description="chitinase" evidence="16">
    <location>
        <begin position="22"/>
        <end position="1497"/>
    </location>
</feature>
<name>A0A8H5E1X3_9HYPO</name>
<comment type="catalytic activity">
    <reaction evidence="1">
        <text>Random endo-hydrolysis of N-acetyl-beta-D-glucosaminide (1-&gt;4)-beta-linkages in chitin and chitodextrins.</text>
        <dbReference type="EC" id="3.2.1.14"/>
    </reaction>
</comment>
<dbReference type="GO" id="GO:0005576">
    <property type="term" value="C:extracellular region"/>
    <property type="evidence" value="ECO:0007669"/>
    <property type="project" value="UniProtKB-SubCell"/>
</dbReference>
<evidence type="ECO:0000313" key="19">
    <source>
        <dbReference type="EMBL" id="KAF5244279.1"/>
    </source>
</evidence>
<sequence length="1497" mass="165234">MWLSNKSLWTSVLLGTGIVQSAIKTDGSKPVDPVNEDDPSPISDINTYYPDQHDCPPPCADYSNPHSWITYLSAERLERCKEPMLLQLSVSQPVDQPGSTVIIRSCTYGPNSTNFMAASQSSVDNPKKSSKLYQGGSLRTAAACAIDGEPSDVQLLLDESGDKIDGSRVLKLLEGLRKFFELQDNCDENFLFSYHQQTIAGIFIGNGLGKPTAKSAIEAISQKFRPGSSPLELTTIELCGGNRKREQVFGISINAHGNLAEVQKQLMDWSEGKCALKPVSLSTKRISGVKMFDIIGMKGFENTEDSPSTPTPEPTSRPQDVSPRFLGSLFSKRATCKHIQVVSGDSCAALAARCNIRGNDFLKYNPQKNLCSTLKENDYVCCSSGDPFKPEPPKPSADGTCATHLIKDGDTCDSLARKAGVTIQDLEKFNKGRTWAWTDCKDLLLGYNMCLGPGNPPMPPPQEGAECGPLVPGTKRPTNKSVSIADLNPCPLKACCSNWGFCGVFPAHCTDNSPEGGGPGSKKKGFQTSCVSNCGNTIKQNSGPPSAFQRIGYYEAYGMNRDCLWLNAKDANTDGSYTHIHWAFASIDPNTWKPVIKEGKSQWADFKKLKAKRIVSLGGWADSTEPGKYNIIRSAIINNRETFATNLAKFADEEGIDGIDIDWEYPGAPDIEVGGKPIGQKRDGLDYLRFLTVLRSKMNSNKLVSIAAPASYWYLKAFPIDKIAEVVDYIVYMTYDLHGQWDYGNPNAFDQCESGKCIRSHVTKAGVPNNKIFVGEASYGRSFHMAQDGCWKPNCEFTGSRIKSDAAPGRCTKTGGYLAFAEIMELLRKGVSGMRAFYDSDSESDIMLYKGDYISYMTPKTKDSRRDKWKGLNFAGSIDWAVDLQKFTSVDFDAPVKRPDSGEGCIQGEDKTDNTGSLCTGTLKKLPSEDKSKKATAHDEEDADLNRLCRPNDEEADGGDDEDDGLSWNEQPNAFNYTDAKWQNAHKCYIYKDTTKGEDSLNPCKSVCQPLLDEAEEEGRTSNYGCVGLFPLDEEIPWQRAPGSTDLVAPGQCNCDNFLVNYFADTIIEALPIIAQIGCYILMASLKFVLDAGTSFIPGRPGKVLDAGLDMAATAAQTLSYIYPKEEKPEEAFGWWFSVCGGTDLVPDEIKQIFDILNSIPDGMTSFKPPRKIKKGSGKKGDEGNPRAPTKPRPKPQPPKKNGGGGISKNKRCNVRPNMSTRRFGPAKNTLRLLSCDKNSVTQTRDLIVTSMSYAANAKPLSVTGRCLTKWGQACYHYSSAIKNNPSWSTITCPQEAATTTHREDAKATAVWKREHDPSWLQKKDRKHKDQCDMDEYPPAYLLTKADPAWQFAGKDKRGQRLRYLPHDENAGAALMWKSICLKTPLDRLSDSELWNRIKRGTNKQVTHPTNQKEVMMMEIVIGERPEFTISYDHERNPKPDAALAYNPCLPDKLAVNDPGFALLKLDEWYDNNPKGANGARTKWDYSKPYVKKTNGD</sequence>
<proteinExistence type="inferred from homology"/>
<dbReference type="PANTHER" id="PTHR47700:SF2">
    <property type="entry name" value="CHITINASE"/>
    <property type="match status" value="1"/>
</dbReference>
<keyword evidence="12" id="KW-0624">Polysaccharide degradation</keyword>
<keyword evidence="9" id="KW-0843">Virulence</keyword>
<dbReference type="InterPro" id="IPR011583">
    <property type="entry name" value="Chitinase_II/V-like_cat"/>
</dbReference>
<dbReference type="InterPro" id="IPR018392">
    <property type="entry name" value="LysM"/>
</dbReference>
<dbReference type="PROSITE" id="PS51910">
    <property type="entry name" value="GH18_2"/>
    <property type="match status" value="1"/>
</dbReference>
<keyword evidence="11 14" id="KW-0326">Glycosidase</keyword>
<comment type="subcellular location">
    <subcellularLocation>
        <location evidence="2">Secreted</location>
    </subcellularLocation>
</comment>
<dbReference type="SMART" id="SM00636">
    <property type="entry name" value="Glyco_18"/>
    <property type="match status" value="1"/>
</dbReference>
<feature type="compositionally biased region" description="Basic and acidic residues" evidence="15">
    <location>
        <begin position="929"/>
        <end position="953"/>
    </location>
</feature>
<dbReference type="Pfam" id="PF01476">
    <property type="entry name" value="LysM"/>
    <property type="match status" value="1"/>
</dbReference>
<dbReference type="SMART" id="SM00257">
    <property type="entry name" value="LysM"/>
    <property type="match status" value="2"/>
</dbReference>
<dbReference type="GO" id="GO:0000272">
    <property type="term" value="P:polysaccharide catabolic process"/>
    <property type="evidence" value="ECO:0007669"/>
    <property type="project" value="UniProtKB-KW"/>
</dbReference>
<dbReference type="SUPFAM" id="SSF54106">
    <property type="entry name" value="LysM domain"/>
    <property type="match status" value="1"/>
</dbReference>
<feature type="region of interest" description="Disordered" evidence="15">
    <location>
        <begin position="300"/>
        <end position="322"/>
    </location>
</feature>
<comment type="similarity">
    <text evidence="13">Belongs to the secreted LysM effector family.</text>
</comment>
<dbReference type="EC" id="3.2.1.14" evidence="4"/>
<dbReference type="InterPro" id="IPR001002">
    <property type="entry name" value="Chitin-bd_1"/>
</dbReference>
<comment type="caution">
    <text evidence="19">The sequence shown here is derived from an EMBL/GenBank/DDBJ whole genome shotgun (WGS) entry which is preliminary data.</text>
</comment>
<dbReference type="InterPro" id="IPR017853">
    <property type="entry name" value="GH"/>
</dbReference>
<feature type="compositionally biased region" description="Pro residues" evidence="15">
    <location>
        <begin position="1189"/>
        <end position="1199"/>
    </location>
</feature>
<dbReference type="GO" id="GO:0008843">
    <property type="term" value="F:endochitinase activity"/>
    <property type="evidence" value="ECO:0007669"/>
    <property type="project" value="UniProtKB-EC"/>
</dbReference>
<dbReference type="Proteomes" id="UP000573603">
    <property type="component" value="Unassembled WGS sequence"/>
</dbReference>
<keyword evidence="8" id="KW-0146">Chitin degradation</keyword>
<evidence type="ECO:0000256" key="9">
    <source>
        <dbReference type="ARBA" id="ARBA00023026"/>
    </source>
</evidence>
<keyword evidence="7 14" id="KW-0378">Hydrolase</keyword>
<evidence type="ECO:0000256" key="2">
    <source>
        <dbReference type="ARBA" id="ARBA00004613"/>
    </source>
</evidence>
<reference evidence="19 20" key="1">
    <citation type="journal article" date="2020" name="BMC Genomics">
        <title>Correction to: Identification and distribution of gene clusters required for synthesis of sphingolipid metabolism inhibitors in diverse species of the filamentous fungus Fusarium.</title>
        <authorList>
            <person name="Kim H.S."/>
            <person name="Lohmar J.M."/>
            <person name="Busman M."/>
            <person name="Brown D.W."/>
            <person name="Naumann T.A."/>
            <person name="Divon H.H."/>
            <person name="Lysoe E."/>
            <person name="Uhlig S."/>
            <person name="Proctor R.H."/>
        </authorList>
    </citation>
    <scope>NUCLEOTIDE SEQUENCE [LARGE SCALE GENOMIC DNA]</scope>
    <source>
        <strain evidence="19 20">NRRL 25214</strain>
    </source>
</reference>
<feature type="signal peptide" evidence="16">
    <location>
        <begin position="1"/>
        <end position="21"/>
    </location>
</feature>
<feature type="compositionally biased region" description="Acidic residues" evidence="15">
    <location>
        <begin position="954"/>
        <end position="965"/>
    </location>
</feature>
<dbReference type="Gene3D" id="3.30.60.10">
    <property type="entry name" value="Endochitinase-like"/>
    <property type="match status" value="1"/>
</dbReference>
<dbReference type="CDD" id="cd00035">
    <property type="entry name" value="ChtBD1"/>
    <property type="match status" value="1"/>
</dbReference>
<accession>A0A8H5E1X3</accession>
<evidence type="ECO:0000256" key="1">
    <source>
        <dbReference type="ARBA" id="ARBA00000822"/>
    </source>
</evidence>
<feature type="region of interest" description="Disordered" evidence="15">
    <location>
        <begin position="24"/>
        <end position="46"/>
    </location>
</feature>
<evidence type="ECO:0000256" key="8">
    <source>
        <dbReference type="ARBA" id="ARBA00023024"/>
    </source>
</evidence>
<evidence type="ECO:0000256" key="11">
    <source>
        <dbReference type="ARBA" id="ARBA00023295"/>
    </source>
</evidence>
<dbReference type="InterPro" id="IPR001223">
    <property type="entry name" value="Glyco_hydro18_cat"/>
</dbReference>
<dbReference type="InterPro" id="IPR036779">
    <property type="entry name" value="LysM_dom_sf"/>
</dbReference>
<gene>
    <name evidence="19" type="ORF">FANTH_7789</name>
</gene>
<dbReference type="SUPFAM" id="SSF57016">
    <property type="entry name" value="Plant lectins/antimicrobial peptides"/>
    <property type="match status" value="1"/>
</dbReference>
<dbReference type="InterPro" id="IPR029070">
    <property type="entry name" value="Chitinase_insertion_sf"/>
</dbReference>
<evidence type="ECO:0000259" key="17">
    <source>
        <dbReference type="PROSITE" id="PS51782"/>
    </source>
</evidence>
<evidence type="ECO:0000256" key="6">
    <source>
        <dbReference type="ARBA" id="ARBA00022669"/>
    </source>
</evidence>
<evidence type="ECO:0000256" key="7">
    <source>
        <dbReference type="ARBA" id="ARBA00022801"/>
    </source>
</evidence>
<evidence type="ECO:0000256" key="10">
    <source>
        <dbReference type="ARBA" id="ARBA00023277"/>
    </source>
</evidence>
<organism evidence="19 20">
    <name type="scientific">Fusarium anthophilum</name>
    <dbReference type="NCBI Taxonomy" id="48485"/>
    <lineage>
        <taxon>Eukaryota</taxon>
        <taxon>Fungi</taxon>
        <taxon>Dikarya</taxon>
        <taxon>Ascomycota</taxon>
        <taxon>Pezizomycotina</taxon>
        <taxon>Sordariomycetes</taxon>
        <taxon>Hypocreomycetidae</taxon>
        <taxon>Hypocreales</taxon>
        <taxon>Nectriaceae</taxon>
        <taxon>Fusarium</taxon>
        <taxon>Fusarium fujikuroi species complex</taxon>
    </lineage>
</organism>
<dbReference type="PROSITE" id="PS01095">
    <property type="entry name" value="GH18_1"/>
    <property type="match status" value="1"/>
</dbReference>
<feature type="region of interest" description="Disordered" evidence="15">
    <location>
        <begin position="929"/>
        <end position="972"/>
    </location>
</feature>
<keyword evidence="16" id="KW-0732">Signal</keyword>
<keyword evidence="5" id="KW-0964">Secreted</keyword>
<dbReference type="Gene3D" id="3.20.20.80">
    <property type="entry name" value="Glycosidases"/>
    <property type="match status" value="1"/>
</dbReference>
<feature type="domain" description="GH18" evidence="18">
    <location>
        <begin position="548"/>
        <end position="903"/>
    </location>
</feature>
<keyword evidence="10" id="KW-0119">Carbohydrate metabolism</keyword>
<dbReference type="SUPFAM" id="SSF51445">
    <property type="entry name" value="(Trans)glycosidases"/>
    <property type="match status" value="1"/>
</dbReference>
<dbReference type="Gene3D" id="3.10.50.10">
    <property type="match status" value="1"/>
</dbReference>
<keyword evidence="20" id="KW-1185">Reference proteome</keyword>
<dbReference type="Gene3D" id="3.10.350.10">
    <property type="entry name" value="LysM domain"/>
    <property type="match status" value="2"/>
</dbReference>
<dbReference type="PROSITE" id="PS51782">
    <property type="entry name" value="LYSM"/>
    <property type="match status" value="2"/>
</dbReference>
<evidence type="ECO:0000313" key="20">
    <source>
        <dbReference type="Proteomes" id="UP000573603"/>
    </source>
</evidence>
<keyword evidence="6" id="KW-0147">Chitin-binding</keyword>
<evidence type="ECO:0000256" key="4">
    <source>
        <dbReference type="ARBA" id="ARBA00012729"/>
    </source>
</evidence>
<dbReference type="CDD" id="cd00118">
    <property type="entry name" value="LysM"/>
    <property type="match status" value="1"/>
</dbReference>
<dbReference type="EMBL" id="JABEVY010000178">
    <property type="protein sequence ID" value="KAF5244279.1"/>
    <property type="molecule type" value="Genomic_DNA"/>
</dbReference>
<evidence type="ECO:0000256" key="13">
    <source>
        <dbReference type="ARBA" id="ARBA00044955"/>
    </source>
</evidence>
<dbReference type="InterPro" id="IPR001579">
    <property type="entry name" value="Glyco_hydro_18_chit_AS"/>
</dbReference>
<feature type="region of interest" description="Disordered" evidence="15">
    <location>
        <begin position="1165"/>
        <end position="1224"/>
    </location>
</feature>
<evidence type="ECO:0000256" key="5">
    <source>
        <dbReference type="ARBA" id="ARBA00022525"/>
    </source>
</evidence>
<evidence type="ECO:0000256" key="15">
    <source>
        <dbReference type="SAM" id="MobiDB-lite"/>
    </source>
</evidence>
<dbReference type="SUPFAM" id="SSF54556">
    <property type="entry name" value="Chitinase insertion domain"/>
    <property type="match status" value="1"/>
</dbReference>
<dbReference type="GO" id="GO:0008061">
    <property type="term" value="F:chitin binding"/>
    <property type="evidence" value="ECO:0007669"/>
    <property type="project" value="UniProtKB-KW"/>
</dbReference>
<dbReference type="Pfam" id="PF00187">
    <property type="entry name" value="Chitin_bind_1"/>
    <property type="match status" value="1"/>
</dbReference>
<evidence type="ECO:0000256" key="12">
    <source>
        <dbReference type="ARBA" id="ARBA00023326"/>
    </source>
</evidence>
<evidence type="ECO:0000256" key="16">
    <source>
        <dbReference type="SAM" id="SignalP"/>
    </source>
</evidence>
<dbReference type="Pfam" id="PF00704">
    <property type="entry name" value="Glyco_hydro_18"/>
    <property type="match status" value="1"/>
</dbReference>
<feature type="domain" description="LysM" evidence="17">
    <location>
        <begin position="337"/>
        <end position="382"/>
    </location>
</feature>
<feature type="domain" description="LysM" evidence="17">
    <location>
        <begin position="402"/>
        <end position="451"/>
    </location>
</feature>
<dbReference type="GO" id="GO:0006032">
    <property type="term" value="P:chitin catabolic process"/>
    <property type="evidence" value="ECO:0007669"/>
    <property type="project" value="UniProtKB-KW"/>
</dbReference>
<dbReference type="InterPro" id="IPR053214">
    <property type="entry name" value="LysM12-like"/>
</dbReference>
<evidence type="ECO:0000259" key="18">
    <source>
        <dbReference type="PROSITE" id="PS51910"/>
    </source>
</evidence>
<protein>
    <recommendedName>
        <fullName evidence="4">chitinase</fullName>
        <ecNumber evidence="4">3.2.1.14</ecNumber>
    </recommendedName>
</protein>
<evidence type="ECO:0000256" key="14">
    <source>
        <dbReference type="RuleBase" id="RU000489"/>
    </source>
</evidence>
<feature type="compositionally biased region" description="Basic residues" evidence="15">
    <location>
        <begin position="1169"/>
        <end position="1178"/>
    </location>
</feature>